<gene>
    <name evidence="2" type="ORF">RND71_042087</name>
</gene>
<evidence type="ECO:0000313" key="3">
    <source>
        <dbReference type="Proteomes" id="UP001291623"/>
    </source>
</evidence>
<keyword evidence="3" id="KW-1185">Reference proteome</keyword>
<comment type="caution">
    <text evidence="2">The sequence shown here is derived from an EMBL/GenBank/DDBJ whole genome shotgun (WGS) entry which is preliminary data.</text>
</comment>
<sequence>MTEDPEALSKYFSWYRPHLCTFIGNPSHNVARGYQHLAGRQAEALALGHQESYMLAYNTSQDSIVSDVQKVLTEKFRRINIESMNAASLGMMLSFTPHYTPSREYEEPPTVHFPHRHKPTVPTSGACGRGRQGRAGNKRG</sequence>
<evidence type="ECO:0000256" key="1">
    <source>
        <dbReference type="SAM" id="MobiDB-lite"/>
    </source>
</evidence>
<organism evidence="2 3">
    <name type="scientific">Anisodus tanguticus</name>
    <dbReference type="NCBI Taxonomy" id="243964"/>
    <lineage>
        <taxon>Eukaryota</taxon>
        <taxon>Viridiplantae</taxon>
        <taxon>Streptophyta</taxon>
        <taxon>Embryophyta</taxon>
        <taxon>Tracheophyta</taxon>
        <taxon>Spermatophyta</taxon>
        <taxon>Magnoliopsida</taxon>
        <taxon>eudicotyledons</taxon>
        <taxon>Gunneridae</taxon>
        <taxon>Pentapetalae</taxon>
        <taxon>asterids</taxon>
        <taxon>lamiids</taxon>
        <taxon>Solanales</taxon>
        <taxon>Solanaceae</taxon>
        <taxon>Solanoideae</taxon>
        <taxon>Hyoscyameae</taxon>
        <taxon>Anisodus</taxon>
    </lineage>
</organism>
<name>A0AAE1UUA5_9SOLA</name>
<feature type="region of interest" description="Disordered" evidence="1">
    <location>
        <begin position="103"/>
        <end position="140"/>
    </location>
</feature>
<accession>A0AAE1UUA5</accession>
<dbReference type="AlphaFoldDB" id="A0AAE1UUA5"/>
<dbReference type="Proteomes" id="UP001291623">
    <property type="component" value="Unassembled WGS sequence"/>
</dbReference>
<protein>
    <submittedName>
        <fullName evidence="2">Uncharacterized protein</fullName>
    </submittedName>
</protein>
<reference evidence="2" key="1">
    <citation type="submission" date="2023-12" db="EMBL/GenBank/DDBJ databases">
        <title>Genome assembly of Anisodus tanguticus.</title>
        <authorList>
            <person name="Wang Y.-J."/>
        </authorList>
    </citation>
    <scope>NUCLEOTIDE SEQUENCE</scope>
    <source>
        <strain evidence="2">KB-2021</strain>
        <tissue evidence="2">Leaf</tissue>
    </source>
</reference>
<dbReference type="EMBL" id="JAVYJV010000024">
    <property type="protein sequence ID" value="KAK4337600.1"/>
    <property type="molecule type" value="Genomic_DNA"/>
</dbReference>
<proteinExistence type="predicted"/>
<evidence type="ECO:0000313" key="2">
    <source>
        <dbReference type="EMBL" id="KAK4337600.1"/>
    </source>
</evidence>